<accession>A0A9P7KWY1</accession>
<evidence type="ECO:0000313" key="7">
    <source>
        <dbReference type="EMBL" id="KAG5664305.1"/>
    </source>
</evidence>
<dbReference type="GO" id="GO:0006123">
    <property type="term" value="P:mitochondrial electron transport, cytochrome c to oxygen"/>
    <property type="evidence" value="ECO:0007669"/>
    <property type="project" value="TreeGrafter"/>
</dbReference>
<keyword evidence="5" id="KW-0472">Membrane</keyword>
<keyword evidence="8" id="KW-1185">Reference proteome</keyword>
<dbReference type="Pfam" id="PF02046">
    <property type="entry name" value="COX6A"/>
    <property type="match status" value="1"/>
</dbReference>
<evidence type="ECO:0000256" key="2">
    <source>
        <dbReference type="ARBA" id="ARBA00022792"/>
    </source>
</evidence>
<proteinExistence type="inferred from homology"/>
<reference evidence="7" key="1">
    <citation type="submission" date="2021-04" db="EMBL/GenBank/DDBJ databases">
        <title>Draft genome of Fusarium avenaceum strain F156N33, isolated from an atmospheric sample in Virginia.</title>
        <authorList>
            <person name="Yang S."/>
            <person name="Vinatzer B.A."/>
            <person name="Coleman J."/>
        </authorList>
    </citation>
    <scope>NUCLEOTIDE SEQUENCE</scope>
    <source>
        <strain evidence="7">F156N33</strain>
    </source>
</reference>
<sequence length="155" mass="18231">MSAVRFTRAATRATAQLRAPLQRRFASTTENEFIKERQHIKEHATGTTELWKKISLYGVAPCLIAAGANAYWLWNEHWEHWSHMPPLEERTEYPYQNIRSKNYQWGNGDKTLLSLDASFCTHALKDRSFKEFQDHLLTLYSWNDEVNYHNKDKAS</sequence>
<comment type="similarity">
    <text evidence="6">Belongs to the cytochrome c oxidase subunit 6A family.</text>
</comment>
<dbReference type="InterPro" id="IPR001349">
    <property type="entry name" value="Cyt_c_oxidase_su6a"/>
</dbReference>
<protein>
    <recommendedName>
        <fullName evidence="9">Cytochrome c oxidase subunit 6a</fullName>
    </recommendedName>
</protein>
<dbReference type="Proteomes" id="UP000782241">
    <property type="component" value="Unassembled WGS sequence"/>
</dbReference>
<keyword evidence="4" id="KW-0496">Mitochondrion</keyword>
<name>A0A9P7KWY1_9HYPO</name>
<dbReference type="AlphaFoldDB" id="A0A9P7KWY1"/>
<gene>
    <name evidence="7" type="ORF">KAF25_008039</name>
</gene>
<comment type="subcellular location">
    <subcellularLocation>
        <location evidence="1">Mitochondrion inner membrane</location>
    </subcellularLocation>
</comment>
<evidence type="ECO:0000256" key="6">
    <source>
        <dbReference type="RuleBase" id="RU004396"/>
    </source>
</evidence>
<dbReference type="EMBL" id="JAGPUO010000002">
    <property type="protein sequence ID" value="KAG5664305.1"/>
    <property type="molecule type" value="Genomic_DNA"/>
</dbReference>
<evidence type="ECO:0000256" key="3">
    <source>
        <dbReference type="ARBA" id="ARBA00022946"/>
    </source>
</evidence>
<comment type="caution">
    <text evidence="7">The sequence shown here is derived from an EMBL/GenBank/DDBJ whole genome shotgun (WGS) entry which is preliminary data.</text>
</comment>
<keyword evidence="3" id="KW-0809">Transit peptide</keyword>
<evidence type="ECO:0000313" key="8">
    <source>
        <dbReference type="Proteomes" id="UP000782241"/>
    </source>
</evidence>
<evidence type="ECO:0000256" key="4">
    <source>
        <dbReference type="ARBA" id="ARBA00023128"/>
    </source>
</evidence>
<dbReference type="InterPro" id="IPR036418">
    <property type="entry name" value="Cyt_c_oxidase_su6a_sf"/>
</dbReference>
<dbReference type="GO" id="GO:0030234">
    <property type="term" value="F:enzyme regulator activity"/>
    <property type="evidence" value="ECO:0007669"/>
    <property type="project" value="TreeGrafter"/>
</dbReference>
<organism evidence="7 8">
    <name type="scientific">Fusarium avenaceum</name>
    <dbReference type="NCBI Taxonomy" id="40199"/>
    <lineage>
        <taxon>Eukaryota</taxon>
        <taxon>Fungi</taxon>
        <taxon>Dikarya</taxon>
        <taxon>Ascomycota</taxon>
        <taxon>Pezizomycotina</taxon>
        <taxon>Sordariomycetes</taxon>
        <taxon>Hypocreomycetidae</taxon>
        <taxon>Hypocreales</taxon>
        <taxon>Nectriaceae</taxon>
        <taxon>Fusarium</taxon>
        <taxon>Fusarium tricinctum species complex</taxon>
    </lineage>
</organism>
<dbReference type="Gene3D" id="4.10.95.10">
    <property type="entry name" value="Cytochrome c oxidase, subunit VIa"/>
    <property type="match status" value="1"/>
</dbReference>
<evidence type="ECO:0000256" key="5">
    <source>
        <dbReference type="ARBA" id="ARBA00023136"/>
    </source>
</evidence>
<evidence type="ECO:0000256" key="1">
    <source>
        <dbReference type="ARBA" id="ARBA00004273"/>
    </source>
</evidence>
<keyword evidence="2" id="KW-0999">Mitochondrion inner membrane</keyword>
<dbReference type="PANTHER" id="PTHR11504">
    <property type="entry name" value="CYTOCHROME C OXIDASE POLYPEPTIDE VIA"/>
    <property type="match status" value="1"/>
</dbReference>
<dbReference type="GO" id="GO:0005743">
    <property type="term" value="C:mitochondrial inner membrane"/>
    <property type="evidence" value="ECO:0007669"/>
    <property type="project" value="UniProtKB-SubCell"/>
</dbReference>
<dbReference type="PANTHER" id="PTHR11504:SF0">
    <property type="entry name" value="CYTOCHROME C OXIDASE SUBUNIT"/>
    <property type="match status" value="1"/>
</dbReference>
<evidence type="ECO:0008006" key="9">
    <source>
        <dbReference type="Google" id="ProtNLM"/>
    </source>
</evidence>
<dbReference type="SUPFAM" id="SSF81411">
    <property type="entry name" value="Mitochondrial cytochrome c oxidase subunit VIa"/>
    <property type="match status" value="1"/>
</dbReference>